<dbReference type="InterPro" id="IPR038356">
    <property type="entry name" value="Tma16_sf"/>
</dbReference>
<reference evidence="2" key="1">
    <citation type="journal article" date="2023" name="G3 (Bethesda)">
        <title>Whole genome assemblies of Zophobas morio and Tenebrio molitor.</title>
        <authorList>
            <person name="Kaur S."/>
            <person name="Stinson S.A."/>
            <person name="diCenzo G.C."/>
        </authorList>
    </citation>
    <scope>NUCLEOTIDE SEQUENCE</scope>
    <source>
        <strain evidence="2">QUZm001</strain>
    </source>
</reference>
<dbReference type="FunFam" id="1.20.1440.170:FF:000001">
    <property type="entry name" value="Translation machinery-associated 16 homolog"/>
    <property type="match status" value="1"/>
</dbReference>
<evidence type="ECO:0008006" key="4">
    <source>
        <dbReference type="Google" id="ProtNLM"/>
    </source>
</evidence>
<proteinExistence type="inferred from homology"/>
<sequence>MTKIKDLAKCKHPNSRKTNALVKQIKKTKSREKSKQAGNIKLNLLGEKLLWFRDNLEPNSATYTPELTIKVIETYLGRFDEELEQIKIKHSIGCRKNRQHASREDIINLTIKKEREEFNSCGLEIPDLLCVSQFTLLKQWNGELRFLPKFKLKRYSRSQLEAPITKTSEKENCQKGMTVKTNALMDTD</sequence>
<dbReference type="Proteomes" id="UP001168821">
    <property type="component" value="Unassembled WGS sequence"/>
</dbReference>
<keyword evidence="3" id="KW-1185">Reference proteome</keyword>
<dbReference type="InterPro" id="IPR021346">
    <property type="entry name" value="Tma16"/>
</dbReference>
<dbReference type="PANTHER" id="PTHR13349">
    <property type="entry name" value="TRANSLATION MACHINERY-ASSOCIATED PROTEIN 16"/>
    <property type="match status" value="1"/>
</dbReference>
<dbReference type="AlphaFoldDB" id="A0AA38MU88"/>
<comment type="caution">
    <text evidence="2">The sequence shown here is derived from an EMBL/GenBank/DDBJ whole genome shotgun (WGS) entry which is preliminary data.</text>
</comment>
<dbReference type="Pfam" id="PF11176">
    <property type="entry name" value="Tma16"/>
    <property type="match status" value="1"/>
</dbReference>
<name>A0AA38MU88_9CUCU</name>
<accession>A0AA38MU88</accession>
<dbReference type="Gene3D" id="1.20.1440.170">
    <property type="entry name" value="Translation machinery-associated protein 16-like"/>
    <property type="match status" value="1"/>
</dbReference>
<evidence type="ECO:0000256" key="1">
    <source>
        <dbReference type="ARBA" id="ARBA00034127"/>
    </source>
</evidence>
<evidence type="ECO:0000313" key="2">
    <source>
        <dbReference type="EMBL" id="KAJ3667133.1"/>
    </source>
</evidence>
<dbReference type="PANTHER" id="PTHR13349:SF2">
    <property type="entry name" value="TRANSLATION MACHINERY-ASSOCIATED PROTEIN 16"/>
    <property type="match status" value="1"/>
</dbReference>
<gene>
    <name evidence="2" type="ORF">Zmor_002538</name>
</gene>
<organism evidence="2 3">
    <name type="scientific">Zophobas morio</name>
    <dbReference type="NCBI Taxonomy" id="2755281"/>
    <lineage>
        <taxon>Eukaryota</taxon>
        <taxon>Metazoa</taxon>
        <taxon>Ecdysozoa</taxon>
        <taxon>Arthropoda</taxon>
        <taxon>Hexapoda</taxon>
        <taxon>Insecta</taxon>
        <taxon>Pterygota</taxon>
        <taxon>Neoptera</taxon>
        <taxon>Endopterygota</taxon>
        <taxon>Coleoptera</taxon>
        <taxon>Polyphaga</taxon>
        <taxon>Cucujiformia</taxon>
        <taxon>Tenebrionidae</taxon>
        <taxon>Zophobas</taxon>
    </lineage>
</organism>
<evidence type="ECO:0000313" key="3">
    <source>
        <dbReference type="Proteomes" id="UP001168821"/>
    </source>
</evidence>
<dbReference type="GO" id="GO:0005634">
    <property type="term" value="C:nucleus"/>
    <property type="evidence" value="ECO:0007669"/>
    <property type="project" value="TreeGrafter"/>
</dbReference>
<comment type="similarity">
    <text evidence="1">Belongs to the TMA16 family.</text>
</comment>
<dbReference type="EMBL" id="JALNTZ010000001">
    <property type="protein sequence ID" value="KAJ3667133.1"/>
    <property type="molecule type" value="Genomic_DNA"/>
</dbReference>
<protein>
    <recommendedName>
        <fullName evidence="4">Translation machinery-associated protein 16</fullName>
    </recommendedName>
</protein>